<name>A0A7E4UVY9_PANRE</name>
<dbReference type="PANTHER" id="PTHR46150:SF3">
    <property type="entry name" value="RHO GTPASE-ACTIVATING PROTEIN 100F"/>
    <property type="match status" value="1"/>
</dbReference>
<evidence type="ECO:0000313" key="6">
    <source>
        <dbReference type="Proteomes" id="UP000492821"/>
    </source>
</evidence>
<reference evidence="6" key="1">
    <citation type="journal article" date="2013" name="Genetics">
        <title>The draft genome and transcriptome of Panagrellus redivivus are shaped by the harsh demands of a free-living lifestyle.</title>
        <authorList>
            <person name="Srinivasan J."/>
            <person name="Dillman A.R."/>
            <person name="Macchietto M.G."/>
            <person name="Heikkinen L."/>
            <person name="Lakso M."/>
            <person name="Fracchia K.M."/>
            <person name="Antoshechkin I."/>
            <person name="Mortazavi A."/>
            <person name="Wong G."/>
            <person name="Sternberg P.W."/>
        </authorList>
    </citation>
    <scope>NUCLEOTIDE SEQUENCE [LARGE SCALE GENOMIC DNA]</scope>
    <source>
        <strain evidence="6">MT8872</strain>
    </source>
</reference>
<dbReference type="PROSITE" id="PS50238">
    <property type="entry name" value="RHOGAP"/>
    <property type="match status" value="1"/>
</dbReference>
<feature type="region of interest" description="Disordered" evidence="2">
    <location>
        <begin position="222"/>
        <end position="277"/>
    </location>
</feature>
<dbReference type="SMART" id="SM00228">
    <property type="entry name" value="PDZ"/>
    <property type="match status" value="1"/>
</dbReference>
<dbReference type="InterPro" id="IPR000008">
    <property type="entry name" value="C2_dom"/>
</dbReference>
<dbReference type="PROSITE" id="PS50106">
    <property type="entry name" value="PDZ"/>
    <property type="match status" value="1"/>
</dbReference>
<evidence type="ECO:0000313" key="7">
    <source>
        <dbReference type="WBParaSite" id="Pan_g13481.t1"/>
    </source>
</evidence>
<proteinExistence type="predicted"/>
<dbReference type="Pfam" id="PF00620">
    <property type="entry name" value="RhoGAP"/>
    <property type="match status" value="1"/>
</dbReference>
<dbReference type="SMART" id="SM00324">
    <property type="entry name" value="RhoGAP"/>
    <property type="match status" value="1"/>
</dbReference>
<evidence type="ECO:0000256" key="1">
    <source>
        <dbReference type="ARBA" id="ARBA00022468"/>
    </source>
</evidence>
<dbReference type="GO" id="GO:0046578">
    <property type="term" value="P:regulation of Ras protein signal transduction"/>
    <property type="evidence" value="ECO:0007669"/>
    <property type="project" value="TreeGrafter"/>
</dbReference>
<dbReference type="SUPFAM" id="SSF49562">
    <property type="entry name" value="C2 domain (Calcium/lipid-binding domain, CaLB)"/>
    <property type="match status" value="1"/>
</dbReference>
<sequence length="979" mass="107913">MPWANQQPAAANRSDYQYNTAPTSSGKQLPDDIYHAIQKVSCQPSTLTNQGVQGFSARTLSTEVKRRGDDNVVVQLVEIIKKPGQSLGLYLREGNGIDRNSGVFASRFGDNSDLMRYGDILRPGDEILTINNVDVSNMAIDDVVLMLSIPKRLLLRTCFPKNRRDEYASRSQHDVQKPVVVVHKRDDSRTDRQQAAAGLLAKPPQTASTWLGKQVRQEKAERAAGNGQRMSVGNLPASNYGTLAGPSTSGRFPTSSYDGSMDSRSGLTSPRGQYGPRILNPTNPMPTESGSIATTAVIPPPKMHSKPTVGSYGSATLGRQSRPMMADSMYSRHHGSSLVNQNRYASPYSIAGAPVYNDHATGASTAIGLPMSNNFGAGSSNVNPNSLNYKSNSLPRRRVQSAAMGTLPRTVKWRNDVVDGGMMDRSAMSDVEESMGRPSYANISSTYGMVNQPVNTNPNSGRTVADIFSAQEYRNWAGADQRYFPSALDQRRTRWSDPRFASGMNSVRSSSLPPKALLSTSMYATPPQPQQQGSQIQNPYATVSQQQPSNTRFGSHTVVGGVPPYVPPGEKQADVFDRLHVSPLMNRRVPLRAAGPGFDVDRLSVSSLSGILSVFIVEGRNLKVPESQQTKNLYVVLEVDEVHRARTGISTPEQKFRWREGFEIDIQNATHAQFFVYSWHPQMRHKLCHQGSLKLLEAYFVDQLRGSRMFALNLEPRGQLMVRIAFDDTATVFRRCVSCNYGAVFAVPLARLCQMDGQDVPILLTRLIEEIERRGVDSPGLYVLCGSMEKKRYVKQELDRDSRNTVLTSENVADLNVLTCLLKDFLRELPEAVVPGDVFSMLVNAAPVMGASDKDDNRRLLLRMVDCMPTANKNALILIMDHLRNVLASEPLNGITTSRISKIFGPLLFCNAEPPSLSTTFQASIRINPLDTAQAAQALALLLEFWPSRQVPMAPITQPAPMTTTSTRLRFDRNHSVDQ</sequence>
<dbReference type="WBParaSite" id="Pan_g13481.t1">
    <property type="protein sequence ID" value="Pan_g13481.t1"/>
    <property type="gene ID" value="Pan_g13481"/>
</dbReference>
<feature type="compositionally biased region" description="Polar residues" evidence="2">
    <location>
        <begin position="540"/>
        <end position="553"/>
    </location>
</feature>
<dbReference type="PANTHER" id="PTHR46150">
    <property type="entry name" value="RHO GTPASE-ACTIVATING PROTEIN 100F"/>
    <property type="match status" value="1"/>
</dbReference>
<reference evidence="7" key="2">
    <citation type="submission" date="2020-10" db="UniProtKB">
        <authorList>
            <consortium name="WormBaseParasite"/>
        </authorList>
    </citation>
    <scope>IDENTIFICATION</scope>
</reference>
<dbReference type="InterPro" id="IPR001478">
    <property type="entry name" value="PDZ"/>
</dbReference>
<dbReference type="SUPFAM" id="SSF48350">
    <property type="entry name" value="GTPase activation domain, GAP"/>
    <property type="match status" value="1"/>
</dbReference>
<dbReference type="Pfam" id="PF00595">
    <property type="entry name" value="PDZ"/>
    <property type="match status" value="1"/>
</dbReference>
<feature type="region of interest" description="Disordered" evidence="2">
    <location>
        <begin position="1"/>
        <end position="27"/>
    </location>
</feature>
<dbReference type="AlphaFoldDB" id="A0A7E4UVY9"/>
<dbReference type="Gene3D" id="2.60.40.150">
    <property type="entry name" value="C2 domain"/>
    <property type="match status" value="1"/>
</dbReference>
<evidence type="ECO:0000256" key="2">
    <source>
        <dbReference type="SAM" id="MobiDB-lite"/>
    </source>
</evidence>
<dbReference type="GO" id="GO:0005096">
    <property type="term" value="F:GTPase activator activity"/>
    <property type="evidence" value="ECO:0007669"/>
    <property type="project" value="UniProtKB-KW"/>
</dbReference>
<dbReference type="InterPro" id="IPR036034">
    <property type="entry name" value="PDZ_sf"/>
</dbReference>
<feature type="region of interest" description="Disordered" evidence="2">
    <location>
        <begin position="523"/>
        <end position="553"/>
    </location>
</feature>
<dbReference type="InterPro" id="IPR052118">
    <property type="entry name" value="Rho-GAP_regulator"/>
</dbReference>
<dbReference type="PROSITE" id="PS50004">
    <property type="entry name" value="C2"/>
    <property type="match status" value="1"/>
</dbReference>
<organism evidence="6 7">
    <name type="scientific">Panagrellus redivivus</name>
    <name type="common">Microworm</name>
    <dbReference type="NCBI Taxonomy" id="6233"/>
    <lineage>
        <taxon>Eukaryota</taxon>
        <taxon>Metazoa</taxon>
        <taxon>Ecdysozoa</taxon>
        <taxon>Nematoda</taxon>
        <taxon>Chromadorea</taxon>
        <taxon>Rhabditida</taxon>
        <taxon>Tylenchina</taxon>
        <taxon>Panagrolaimomorpha</taxon>
        <taxon>Panagrolaimoidea</taxon>
        <taxon>Panagrolaimidae</taxon>
        <taxon>Panagrellus</taxon>
    </lineage>
</organism>
<protein>
    <submittedName>
        <fullName evidence="7">Rho GTPase-activating protein syd-1</fullName>
    </submittedName>
</protein>
<feature type="domain" description="C2" evidence="3">
    <location>
        <begin position="592"/>
        <end position="708"/>
    </location>
</feature>
<dbReference type="Gene3D" id="2.30.42.10">
    <property type="match status" value="1"/>
</dbReference>
<dbReference type="InterPro" id="IPR000198">
    <property type="entry name" value="RhoGAP_dom"/>
</dbReference>
<evidence type="ECO:0000259" key="3">
    <source>
        <dbReference type="PROSITE" id="PS50004"/>
    </source>
</evidence>
<keyword evidence="1" id="KW-0343">GTPase activation</keyword>
<feature type="domain" description="Rho-GAP" evidence="5">
    <location>
        <begin position="747"/>
        <end position="950"/>
    </location>
</feature>
<dbReference type="InterPro" id="IPR008936">
    <property type="entry name" value="Rho_GTPase_activation_prot"/>
</dbReference>
<dbReference type="GO" id="GO:0030030">
    <property type="term" value="P:cell projection organization"/>
    <property type="evidence" value="ECO:0007669"/>
    <property type="project" value="TreeGrafter"/>
</dbReference>
<dbReference type="GO" id="GO:0007165">
    <property type="term" value="P:signal transduction"/>
    <property type="evidence" value="ECO:0007669"/>
    <property type="project" value="InterPro"/>
</dbReference>
<dbReference type="InterPro" id="IPR035892">
    <property type="entry name" value="C2_domain_sf"/>
</dbReference>
<feature type="compositionally biased region" description="Polar residues" evidence="2">
    <location>
        <begin position="228"/>
        <end position="271"/>
    </location>
</feature>
<dbReference type="CDD" id="cd06718">
    <property type="entry name" value="PDZ_Par6-like"/>
    <property type="match status" value="1"/>
</dbReference>
<dbReference type="InterPro" id="IPR057459">
    <property type="entry name" value="SYDE1/2_C2"/>
</dbReference>
<dbReference type="Gene3D" id="1.10.555.10">
    <property type="entry name" value="Rho GTPase activation protein"/>
    <property type="match status" value="1"/>
</dbReference>
<dbReference type="GO" id="GO:0097060">
    <property type="term" value="C:synaptic membrane"/>
    <property type="evidence" value="ECO:0007669"/>
    <property type="project" value="TreeGrafter"/>
</dbReference>
<dbReference type="Pfam" id="PF25336">
    <property type="entry name" value="C2_SYDE"/>
    <property type="match status" value="1"/>
</dbReference>
<dbReference type="GO" id="GO:0016477">
    <property type="term" value="P:cell migration"/>
    <property type="evidence" value="ECO:0007669"/>
    <property type="project" value="TreeGrafter"/>
</dbReference>
<feature type="domain" description="PDZ" evidence="4">
    <location>
        <begin position="76"/>
        <end position="147"/>
    </location>
</feature>
<accession>A0A7E4UVY9</accession>
<feature type="compositionally biased region" description="Low complexity" evidence="2">
    <location>
        <begin position="530"/>
        <end position="539"/>
    </location>
</feature>
<dbReference type="Proteomes" id="UP000492821">
    <property type="component" value="Unassembled WGS sequence"/>
</dbReference>
<evidence type="ECO:0000259" key="5">
    <source>
        <dbReference type="PROSITE" id="PS50238"/>
    </source>
</evidence>
<dbReference type="SUPFAM" id="SSF50156">
    <property type="entry name" value="PDZ domain-like"/>
    <property type="match status" value="1"/>
</dbReference>
<evidence type="ECO:0000259" key="4">
    <source>
        <dbReference type="PROSITE" id="PS50106"/>
    </source>
</evidence>
<feature type="compositionally biased region" description="Basic and acidic residues" evidence="2">
    <location>
        <begin position="969"/>
        <end position="979"/>
    </location>
</feature>
<keyword evidence="6" id="KW-1185">Reference proteome</keyword>
<feature type="region of interest" description="Disordered" evidence="2">
    <location>
        <begin position="956"/>
        <end position="979"/>
    </location>
</feature>